<dbReference type="EMBL" id="AEYI02001438">
    <property type="protein sequence ID" value="KFG37454.1"/>
    <property type="molecule type" value="Genomic_DNA"/>
</dbReference>
<evidence type="ECO:0000313" key="2">
    <source>
        <dbReference type="EMBL" id="KFG37454.1"/>
    </source>
</evidence>
<sequence length="41" mass="4200">EWGSDSGSTNVTDLSDPVGNGPSRCSSVERMSDRSQDVAGG</sequence>
<organism evidence="2 3">
    <name type="scientific">Toxoplasma gondii p89</name>
    <dbReference type="NCBI Taxonomy" id="943119"/>
    <lineage>
        <taxon>Eukaryota</taxon>
        <taxon>Sar</taxon>
        <taxon>Alveolata</taxon>
        <taxon>Apicomplexa</taxon>
        <taxon>Conoidasida</taxon>
        <taxon>Coccidia</taxon>
        <taxon>Eucoccidiorida</taxon>
        <taxon>Eimeriorina</taxon>
        <taxon>Sarcocystidae</taxon>
        <taxon>Toxoplasma</taxon>
    </lineage>
</organism>
<proteinExistence type="predicted"/>
<comment type="caution">
    <text evidence="2">The sequence shown here is derived from an EMBL/GenBank/DDBJ whole genome shotgun (WGS) entry which is preliminary data.</text>
</comment>
<dbReference type="Proteomes" id="UP000028828">
    <property type="component" value="Unassembled WGS sequence"/>
</dbReference>
<dbReference type="AlphaFoldDB" id="A0A086JZ86"/>
<feature type="compositionally biased region" description="Basic and acidic residues" evidence="1">
    <location>
        <begin position="30"/>
        <end position="41"/>
    </location>
</feature>
<gene>
    <name evidence="2" type="ORF">TGP89_234560B</name>
</gene>
<evidence type="ECO:0000313" key="3">
    <source>
        <dbReference type="Proteomes" id="UP000028828"/>
    </source>
</evidence>
<feature type="region of interest" description="Disordered" evidence="1">
    <location>
        <begin position="1"/>
        <end position="41"/>
    </location>
</feature>
<dbReference type="VEuPathDB" id="ToxoDB:TGP89_234560B"/>
<reference evidence="2 3" key="1">
    <citation type="submission" date="2014-03" db="EMBL/GenBank/DDBJ databases">
        <authorList>
            <person name="Sibley D."/>
            <person name="Venepally P."/>
            <person name="Karamycheva S."/>
            <person name="Hadjithomas M."/>
            <person name="Khan A."/>
            <person name="Brunk B."/>
            <person name="Roos D."/>
            <person name="Caler E."/>
            <person name="Lorenzi H."/>
        </authorList>
    </citation>
    <scope>NUCLEOTIDE SEQUENCE [LARGE SCALE GENOMIC DNA]</scope>
    <source>
        <strain evidence="3">p89</strain>
    </source>
</reference>
<name>A0A086JZ86_TOXGO</name>
<protein>
    <submittedName>
        <fullName evidence="2">Uncharacterized protein</fullName>
    </submittedName>
</protein>
<feature type="non-terminal residue" evidence="2">
    <location>
        <position position="1"/>
    </location>
</feature>
<accession>A0A086JZ86</accession>
<feature type="compositionally biased region" description="Polar residues" evidence="1">
    <location>
        <begin position="1"/>
        <end position="13"/>
    </location>
</feature>
<evidence type="ECO:0000256" key="1">
    <source>
        <dbReference type="SAM" id="MobiDB-lite"/>
    </source>
</evidence>